<evidence type="ECO:0000256" key="7">
    <source>
        <dbReference type="ARBA" id="ARBA00022927"/>
    </source>
</evidence>
<dbReference type="NCBIfam" id="TIGR01352">
    <property type="entry name" value="tonB_Cterm"/>
    <property type="match status" value="1"/>
</dbReference>
<evidence type="ECO:0000256" key="4">
    <source>
        <dbReference type="ARBA" id="ARBA00022475"/>
    </source>
</evidence>
<keyword evidence="8" id="KW-1133">Transmembrane helix</keyword>
<name>A0ABT3CTG3_9BACT</name>
<keyword evidence="5" id="KW-0997">Cell inner membrane</keyword>
<evidence type="ECO:0000256" key="2">
    <source>
        <dbReference type="ARBA" id="ARBA00006555"/>
    </source>
</evidence>
<feature type="domain" description="TonB C-terminal" evidence="10">
    <location>
        <begin position="253"/>
        <end position="343"/>
    </location>
</feature>
<dbReference type="Pfam" id="PF03544">
    <property type="entry name" value="TonB_C"/>
    <property type="match status" value="1"/>
</dbReference>
<protein>
    <submittedName>
        <fullName evidence="11">TonB family protein</fullName>
    </submittedName>
</protein>
<comment type="similarity">
    <text evidence="2">Belongs to the TonB family.</text>
</comment>
<evidence type="ECO:0000256" key="6">
    <source>
        <dbReference type="ARBA" id="ARBA00022692"/>
    </source>
</evidence>
<keyword evidence="4" id="KW-1003">Cell membrane</keyword>
<dbReference type="EMBL" id="JAOYOD010000001">
    <property type="protein sequence ID" value="MCV9386843.1"/>
    <property type="molecule type" value="Genomic_DNA"/>
</dbReference>
<evidence type="ECO:0000313" key="12">
    <source>
        <dbReference type="Proteomes" id="UP001300692"/>
    </source>
</evidence>
<reference evidence="11 12" key="1">
    <citation type="submission" date="2022-10" db="EMBL/GenBank/DDBJ databases">
        <title>Comparative genomics and taxonomic characterization of three novel marine species of genus Reichenbachiella exhibiting antioxidant and polysaccharide degradation activities.</title>
        <authorList>
            <person name="Muhammad N."/>
            <person name="Lee Y.-J."/>
            <person name="Ko J."/>
            <person name="Kim S.-G."/>
        </authorList>
    </citation>
    <scope>NUCLEOTIDE SEQUENCE [LARGE SCALE GENOMIC DNA]</scope>
    <source>
        <strain evidence="11 12">ABR2-5</strain>
    </source>
</reference>
<dbReference type="InterPro" id="IPR011652">
    <property type="entry name" value="MORN_2"/>
</dbReference>
<accession>A0ABT3CTG3</accession>
<evidence type="ECO:0000256" key="1">
    <source>
        <dbReference type="ARBA" id="ARBA00004383"/>
    </source>
</evidence>
<evidence type="ECO:0000256" key="9">
    <source>
        <dbReference type="ARBA" id="ARBA00023136"/>
    </source>
</evidence>
<dbReference type="SUPFAM" id="SSF82185">
    <property type="entry name" value="Histone H3 K4-specific methyltransferase SET7/9 N-terminal domain"/>
    <property type="match status" value="2"/>
</dbReference>
<keyword evidence="3" id="KW-0813">Transport</keyword>
<keyword evidence="6" id="KW-0812">Transmembrane</keyword>
<keyword evidence="12" id="KW-1185">Reference proteome</keyword>
<evidence type="ECO:0000259" key="10">
    <source>
        <dbReference type="PROSITE" id="PS52015"/>
    </source>
</evidence>
<dbReference type="PANTHER" id="PTHR33446">
    <property type="entry name" value="PROTEIN TONB-RELATED"/>
    <property type="match status" value="1"/>
</dbReference>
<dbReference type="Gene3D" id="3.90.930.1">
    <property type="match status" value="1"/>
</dbReference>
<dbReference type="PRINTS" id="PR01374">
    <property type="entry name" value="TONBPROTEIN"/>
</dbReference>
<sequence length="343" mass="39679">MNIRFFIFCLSTSLLFTLKVIAQKNDITYLDEDFREVEKSEASYYRLSQPHPDGTDKLFVQTYYSSGKIQSNATCYTSLCIRKEGYYISYYENGNKKEEGHRVKGSKSGKWNRWYENGQLKESSSYIRGGKVGIWKTWYQNGQIQSENESFEGNYSPSYLSSKLISYWDSTGTQLVSNGNGEVVYYYDKSNHPSSKGAYQDGFKNGTWEGYTKEGQLSYRETYRKNNVSGLSWDEEGNQYRYKELEVRAEPKIGYKRFSIYLDNALKYPESAHKKGIEGRVYVQFEVDEEGNIINIELLKGIGKDCDAESVRIIKNSPKWNPGQMRGQPIVEKVILPITFKLT</sequence>
<dbReference type="PROSITE" id="PS52015">
    <property type="entry name" value="TONB_CTD"/>
    <property type="match status" value="1"/>
</dbReference>
<keyword evidence="9" id="KW-0472">Membrane</keyword>
<comment type="caution">
    <text evidence="11">The sequence shown here is derived from an EMBL/GenBank/DDBJ whole genome shotgun (WGS) entry which is preliminary data.</text>
</comment>
<dbReference type="InterPro" id="IPR003538">
    <property type="entry name" value="TonB"/>
</dbReference>
<dbReference type="Proteomes" id="UP001300692">
    <property type="component" value="Unassembled WGS sequence"/>
</dbReference>
<proteinExistence type="inferred from homology"/>
<dbReference type="PANTHER" id="PTHR33446:SF2">
    <property type="entry name" value="PROTEIN TONB"/>
    <property type="match status" value="1"/>
</dbReference>
<keyword evidence="7" id="KW-0653">Protein transport</keyword>
<dbReference type="RefSeq" id="WP_264137676.1">
    <property type="nucleotide sequence ID" value="NZ_JAOYOD010000001.1"/>
</dbReference>
<evidence type="ECO:0000256" key="8">
    <source>
        <dbReference type="ARBA" id="ARBA00022989"/>
    </source>
</evidence>
<comment type="subcellular location">
    <subcellularLocation>
        <location evidence="1">Cell inner membrane</location>
        <topology evidence="1">Single-pass membrane protein</topology>
        <orientation evidence="1">Periplasmic side</orientation>
    </subcellularLocation>
</comment>
<evidence type="ECO:0000256" key="3">
    <source>
        <dbReference type="ARBA" id="ARBA00022448"/>
    </source>
</evidence>
<evidence type="ECO:0000256" key="5">
    <source>
        <dbReference type="ARBA" id="ARBA00022519"/>
    </source>
</evidence>
<dbReference type="InterPro" id="IPR051045">
    <property type="entry name" value="TonB-dependent_transducer"/>
</dbReference>
<evidence type="ECO:0000313" key="11">
    <source>
        <dbReference type="EMBL" id="MCV9386843.1"/>
    </source>
</evidence>
<dbReference type="SUPFAM" id="SSF74653">
    <property type="entry name" value="TolA/TonB C-terminal domain"/>
    <property type="match status" value="1"/>
</dbReference>
<dbReference type="InterPro" id="IPR006260">
    <property type="entry name" value="TonB/TolA_C"/>
</dbReference>
<dbReference type="InterPro" id="IPR037682">
    <property type="entry name" value="TonB_C"/>
</dbReference>
<organism evidence="11 12">
    <name type="scientific">Reichenbachiella ulvae</name>
    <dbReference type="NCBI Taxonomy" id="2980104"/>
    <lineage>
        <taxon>Bacteria</taxon>
        <taxon>Pseudomonadati</taxon>
        <taxon>Bacteroidota</taxon>
        <taxon>Cytophagia</taxon>
        <taxon>Cytophagales</taxon>
        <taxon>Reichenbachiellaceae</taxon>
        <taxon>Reichenbachiella</taxon>
    </lineage>
</organism>
<dbReference type="Gene3D" id="3.30.1150.10">
    <property type="match status" value="1"/>
</dbReference>
<dbReference type="Pfam" id="PF07661">
    <property type="entry name" value="MORN_2"/>
    <property type="match status" value="3"/>
</dbReference>
<gene>
    <name evidence="11" type="ORF">N7U62_09230</name>
</gene>